<proteinExistence type="predicted"/>
<name>A0A4R0GU45_9ENTR</name>
<sequence>MFKQKLIDHFVTATAAAKALGVSKSTVSLWKESVPWKYALLAEKLTNGAIKYDPVAYQKHNETAD</sequence>
<dbReference type="InterPro" id="IPR010982">
    <property type="entry name" value="Lambda_DNA-bd_dom_sf"/>
</dbReference>
<evidence type="ECO:0000313" key="2">
    <source>
        <dbReference type="Proteomes" id="UP000291793"/>
    </source>
</evidence>
<protein>
    <recommendedName>
        <fullName evidence="3">Cro/Cl family transcriptional regulator</fullName>
    </recommendedName>
</protein>
<organism evidence="1 2">
    <name type="scientific">Kosakonia quasisacchari</name>
    <dbReference type="NCBI Taxonomy" id="2529380"/>
    <lineage>
        <taxon>Bacteria</taxon>
        <taxon>Pseudomonadati</taxon>
        <taxon>Pseudomonadota</taxon>
        <taxon>Gammaproteobacteria</taxon>
        <taxon>Enterobacterales</taxon>
        <taxon>Enterobacteriaceae</taxon>
        <taxon>Kosakonia</taxon>
    </lineage>
</organism>
<dbReference type="OrthoDB" id="6693632at2"/>
<evidence type="ECO:0000313" key="1">
    <source>
        <dbReference type="EMBL" id="TCC01251.1"/>
    </source>
</evidence>
<evidence type="ECO:0008006" key="3">
    <source>
        <dbReference type="Google" id="ProtNLM"/>
    </source>
</evidence>
<dbReference type="Pfam" id="PF14549">
    <property type="entry name" value="P22_Cro"/>
    <property type="match status" value="1"/>
</dbReference>
<dbReference type="SUPFAM" id="SSF47413">
    <property type="entry name" value="lambda repressor-like DNA-binding domains"/>
    <property type="match status" value="1"/>
</dbReference>
<dbReference type="AlphaFoldDB" id="A0A4R0GU45"/>
<dbReference type="RefSeq" id="WP_131412212.1">
    <property type="nucleotide sequence ID" value="NZ_SJOP01000019.1"/>
</dbReference>
<dbReference type="GO" id="GO:0003677">
    <property type="term" value="F:DNA binding"/>
    <property type="evidence" value="ECO:0007669"/>
    <property type="project" value="InterPro"/>
</dbReference>
<accession>A0A4R0GU45</accession>
<dbReference type="Gene3D" id="1.10.260.40">
    <property type="entry name" value="lambda repressor-like DNA-binding domains"/>
    <property type="match status" value="1"/>
</dbReference>
<dbReference type="Proteomes" id="UP000291793">
    <property type="component" value="Unassembled WGS sequence"/>
</dbReference>
<comment type="caution">
    <text evidence="1">The sequence shown here is derived from an EMBL/GenBank/DDBJ whole genome shotgun (WGS) entry which is preliminary data.</text>
</comment>
<gene>
    <name evidence="1" type="ORF">E0L21_19000</name>
</gene>
<reference evidence="1 2" key="1">
    <citation type="submission" date="2019-02" db="EMBL/GenBank/DDBJ databases">
        <title>The draft genome of Kosakonia quasisacchari strain WCHKQ120001.</title>
        <authorList>
            <person name="Wang C."/>
            <person name="Feng Y."/>
            <person name="Zong Z."/>
        </authorList>
    </citation>
    <scope>NUCLEOTIDE SEQUENCE [LARGE SCALE GENOMIC DNA]</scope>
    <source>
        <strain evidence="1 2">WCHKQ120001</strain>
    </source>
</reference>
<keyword evidence="2" id="KW-1185">Reference proteome</keyword>
<dbReference type="EMBL" id="SJOP01000019">
    <property type="protein sequence ID" value="TCC01251.1"/>
    <property type="molecule type" value="Genomic_DNA"/>
</dbReference>